<dbReference type="PANTHER" id="PTHR34407">
    <property type="entry name" value="EXPRESSED PROTEIN"/>
    <property type="match status" value="1"/>
</dbReference>
<evidence type="ECO:0000256" key="1">
    <source>
        <dbReference type="SAM" id="SignalP"/>
    </source>
</evidence>
<proteinExistence type="predicted"/>
<name>A0A0M0JH17_9EUKA</name>
<comment type="caution">
    <text evidence="2">The sequence shown here is derived from an EMBL/GenBank/DDBJ whole genome shotgun (WGS) entry which is preliminary data.</text>
</comment>
<accession>A0A0M0JH17</accession>
<sequence length="428" mass="47772">MTTGGALLSLPTLSLPVSAEDSDDSASASMLLIDYAINDNFEPQSLWTNQRKREDLGTYQQLKTHLKRFDLGEQVHRSVAAATEAMLRYILEHRPQTAVMIVEGTCWRSQTRRTHEAHRRVARYYGVPSFDFIDSLRLDIAPQSTLWTKLPPGNDVCRACIRPKKQCEHSSFPTLFSDGKHPDGRGHQLVADALVALLTSWWRNDELLRIAREQQRRAFSATELLDGVANSTARASRASGVLLSRRDVSLALPPPFTDRELLAQHTVCASPTTLHAATSPSPHPNVTIESGWRWYEDRPGKPGWISTGPNGSAIEFGVQFGLAPRLTLMWTLGYEGFARAAVSFNSERNRHRVKLIDGLRTDGLHATQAAVLDMDVGHMYHGSRLDLAYGVSGWSIKPRSSERFRVEMLCRGEGERCGKFKILAVRAC</sequence>
<dbReference type="EMBL" id="JWZX01002965">
    <property type="protein sequence ID" value="KOO25513.1"/>
    <property type="molecule type" value="Genomic_DNA"/>
</dbReference>
<dbReference type="OrthoDB" id="544608at2759"/>
<evidence type="ECO:0008006" key="4">
    <source>
        <dbReference type="Google" id="ProtNLM"/>
    </source>
</evidence>
<protein>
    <recommendedName>
        <fullName evidence="4">SGNH hydrolase-type esterase domain-containing protein</fullName>
    </recommendedName>
</protein>
<organism evidence="2 3">
    <name type="scientific">Chrysochromulina tobinii</name>
    <dbReference type="NCBI Taxonomy" id="1460289"/>
    <lineage>
        <taxon>Eukaryota</taxon>
        <taxon>Haptista</taxon>
        <taxon>Haptophyta</taxon>
        <taxon>Prymnesiophyceae</taxon>
        <taxon>Prymnesiales</taxon>
        <taxon>Chrysochromulinaceae</taxon>
        <taxon>Chrysochromulina</taxon>
    </lineage>
</organism>
<dbReference type="Proteomes" id="UP000037460">
    <property type="component" value="Unassembled WGS sequence"/>
</dbReference>
<keyword evidence="3" id="KW-1185">Reference proteome</keyword>
<evidence type="ECO:0000313" key="3">
    <source>
        <dbReference type="Proteomes" id="UP000037460"/>
    </source>
</evidence>
<feature type="signal peptide" evidence="1">
    <location>
        <begin position="1"/>
        <end position="19"/>
    </location>
</feature>
<keyword evidence="1" id="KW-0732">Signal</keyword>
<feature type="chain" id="PRO_5005601846" description="SGNH hydrolase-type esterase domain-containing protein" evidence="1">
    <location>
        <begin position="20"/>
        <end position="428"/>
    </location>
</feature>
<dbReference type="InterPro" id="IPR036514">
    <property type="entry name" value="SGNH_hydro_sf"/>
</dbReference>
<dbReference type="SUPFAM" id="SSF52266">
    <property type="entry name" value="SGNH hydrolase"/>
    <property type="match status" value="1"/>
</dbReference>
<dbReference type="AlphaFoldDB" id="A0A0M0JH17"/>
<dbReference type="PANTHER" id="PTHR34407:SF1">
    <property type="entry name" value="SGNH HYDROLASE-TYPE ESTERASE DOMAIN-CONTAINING PROTEIN"/>
    <property type="match status" value="1"/>
</dbReference>
<reference evidence="3" key="1">
    <citation type="journal article" date="2015" name="PLoS Genet.">
        <title>Genome Sequence and Transcriptome Analyses of Chrysochromulina tobin: Metabolic Tools for Enhanced Algal Fitness in the Prominent Order Prymnesiales (Haptophyceae).</title>
        <authorList>
            <person name="Hovde B.T."/>
            <person name="Deodato C.R."/>
            <person name="Hunsperger H.M."/>
            <person name="Ryken S.A."/>
            <person name="Yost W."/>
            <person name="Jha R.K."/>
            <person name="Patterson J."/>
            <person name="Monnat R.J. Jr."/>
            <person name="Barlow S.B."/>
            <person name="Starkenburg S.R."/>
            <person name="Cattolico R.A."/>
        </authorList>
    </citation>
    <scope>NUCLEOTIDE SEQUENCE</scope>
    <source>
        <strain evidence="3">CCMP291</strain>
    </source>
</reference>
<gene>
    <name evidence="2" type="ORF">Ctob_007295</name>
</gene>
<evidence type="ECO:0000313" key="2">
    <source>
        <dbReference type="EMBL" id="KOO25513.1"/>
    </source>
</evidence>
<dbReference type="Gene3D" id="3.40.50.1110">
    <property type="entry name" value="SGNH hydrolase"/>
    <property type="match status" value="1"/>
</dbReference>